<dbReference type="EMBL" id="LMYN01000080">
    <property type="protein sequence ID" value="KSA00637.1"/>
    <property type="molecule type" value="Genomic_DNA"/>
</dbReference>
<dbReference type="InterPro" id="IPR011022">
    <property type="entry name" value="Arrestin_C-like"/>
</dbReference>
<dbReference type="InterPro" id="IPR014752">
    <property type="entry name" value="Arrestin-like_C"/>
</dbReference>
<dbReference type="GO" id="GO:0005886">
    <property type="term" value="C:plasma membrane"/>
    <property type="evidence" value="ECO:0007669"/>
    <property type="project" value="TreeGrafter"/>
</dbReference>
<feature type="compositionally biased region" description="Low complexity" evidence="3">
    <location>
        <begin position="669"/>
        <end position="693"/>
    </location>
</feature>
<evidence type="ECO:0000256" key="3">
    <source>
        <dbReference type="SAM" id="MobiDB-lite"/>
    </source>
</evidence>
<name>A0A0V1PWI5_9ASCO</name>
<feature type="domain" description="Arrestin C-terminal-like" evidence="4">
    <location>
        <begin position="305"/>
        <end position="431"/>
    </location>
</feature>
<feature type="compositionally biased region" description="Low complexity" evidence="3">
    <location>
        <begin position="521"/>
        <end position="560"/>
    </location>
</feature>
<evidence type="ECO:0000313" key="6">
    <source>
        <dbReference type="Proteomes" id="UP000054251"/>
    </source>
</evidence>
<evidence type="ECO:0000313" key="5">
    <source>
        <dbReference type="EMBL" id="KSA00637.1"/>
    </source>
</evidence>
<dbReference type="GO" id="GO:0005829">
    <property type="term" value="C:cytosol"/>
    <property type="evidence" value="ECO:0007669"/>
    <property type="project" value="TreeGrafter"/>
</dbReference>
<feature type="region of interest" description="Disordered" evidence="3">
    <location>
        <begin position="521"/>
        <end position="612"/>
    </location>
</feature>
<sequence>MRKAVSKIIPNGPPRFLQSGSLLSGDTNFKYKLDFNSVDEFYILLADPHRSWVPGDEVSGQIIFISKKDLANIVITLSLIGSVKINASSHSKLRPVKELLFHHTIKIYGDENSANSNDNNVEEFGNGLFKGEHRFPFIVKLPNKRVFTSIDFGKGSIKYSLKAAVGNVSSFANDSPAVSPLSDSNNSNNNTTKNNFILKTKNLNFHNSVYTSEKIITLINPIDVSKLPRSKPKRLIIKDPRLSKKLSRTQSSTSTLNTVNTFNTLSSNNSDTTTNGEFHSNSNTPGNSASHSNSNSPLNGPDKTRPQVIKVALEIPERGFLRGELIPIKLNINHTRKIQDLNGIIVTFVRVCRLSNGHENMVESFRKDLQQLVVPLYVDPNTFQSEINTNLRVPADAFPTISGCPLVSFQYFIEVLINLSGKSLVLDSSNHHKPSISTDEANHSLLENPSSDLKYKFNFNSNASMNHNERSGFINTDKYKRMKKFLLLTTEVIIGTNRLNERLAYTSNEQSNELVNENLHSTSLTSRKSSSVSGSNDSPLLFNQNGSTPPSQQSHQQPTSFNPLSETIPATHFSTPPYFESQQDSPLNIADTPIPGYEEASNNYHHDSSLAPVQMPTNQHLSEKEQMRAREASLLPSAPPLDDAEEAETISPIDRNNEILENIEEVGEETNQLNNDSNDSTSSRRSHSFGFFSYQNSTSTDTPPNQGSLEEDDDDDLYHSNNNLLNEVDIDNESTDWVPNYEAANHDRLLLENDHVSTGTNIHPGRNANSSACGSQQDNSS</sequence>
<dbReference type="AlphaFoldDB" id="A0A0V1PWI5"/>
<keyword evidence="6" id="KW-1185">Reference proteome</keyword>
<dbReference type="GO" id="GO:0070086">
    <property type="term" value="P:ubiquitin-dependent endocytosis"/>
    <property type="evidence" value="ECO:0007669"/>
    <property type="project" value="TreeGrafter"/>
</dbReference>
<feature type="region of interest" description="Disordered" evidence="3">
    <location>
        <begin position="235"/>
        <end position="304"/>
    </location>
</feature>
<dbReference type="GO" id="GO:0030674">
    <property type="term" value="F:protein-macromolecule adaptor activity"/>
    <property type="evidence" value="ECO:0007669"/>
    <property type="project" value="TreeGrafter"/>
</dbReference>
<dbReference type="Proteomes" id="UP000054251">
    <property type="component" value="Unassembled WGS sequence"/>
</dbReference>
<evidence type="ECO:0000259" key="4">
    <source>
        <dbReference type="SMART" id="SM01017"/>
    </source>
</evidence>
<dbReference type="GeneID" id="26840637"/>
<accession>A0A0V1PWI5</accession>
<dbReference type="RefSeq" id="XP_015466739.1">
    <property type="nucleotide sequence ID" value="XM_015612457.1"/>
</dbReference>
<dbReference type="Gene3D" id="2.60.40.640">
    <property type="match status" value="2"/>
</dbReference>
<dbReference type="PANTHER" id="PTHR11188:SF161">
    <property type="entry name" value="PH-RESPONSE REGULATOR PROTEIN PALF_RIM8"/>
    <property type="match status" value="1"/>
</dbReference>
<reference evidence="5 6" key="1">
    <citation type="submission" date="2015-11" db="EMBL/GenBank/DDBJ databases">
        <title>The genome of Debaryomyces fabryi.</title>
        <authorList>
            <person name="Tafer H."/>
            <person name="Lopandic K."/>
        </authorList>
    </citation>
    <scope>NUCLEOTIDE SEQUENCE [LARGE SCALE GENOMIC DNA]</scope>
    <source>
        <strain evidence="5 6">CBS 789</strain>
    </source>
</reference>
<proteinExistence type="inferred from homology"/>
<evidence type="ECO:0000256" key="1">
    <source>
        <dbReference type="ARBA" id="ARBA00037950"/>
    </source>
</evidence>
<feature type="compositionally biased region" description="Low complexity" evidence="3">
    <location>
        <begin position="249"/>
        <end position="275"/>
    </location>
</feature>
<feature type="compositionally biased region" description="Polar residues" evidence="3">
    <location>
        <begin position="694"/>
        <end position="708"/>
    </location>
</feature>
<dbReference type="Pfam" id="PF02752">
    <property type="entry name" value="Arrestin_C"/>
    <property type="match status" value="1"/>
</dbReference>
<dbReference type="SMART" id="SM01017">
    <property type="entry name" value="Arrestin_C"/>
    <property type="match status" value="1"/>
</dbReference>
<evidence type="ECO:0000256" key="2">
    <source>
        <dbReference type="ARBA" id="ARBA00040066"/>
    </source>
</evidence>
<dbReference type="InterPro" id="IPR050357">
    <property type="entry name" value="Arrestin_domain-protein"/>
</dbReference>
<dbReference type="OrthoDB" id="7785529at2759"/>
<comment type="caution">
    <text evidence="5">The sequence shown here is derived from an EMBL/GenBank/DDBJ whole genome shotgun (WGS) entry which is preliminary data.</text>
</comment>
<feature type="region of interest" description="Disordered" evidence="3">
    <location>
        <begin position="668"/>
        <end position="721"/>
    </location>
</feature>
<dbReference type="PANTHER" id="PTHR11188">
    <property type="entry name" value="ARRESTIN DOMAIN CONTAINING PROTEIN"/>
    <property type="match status" value="1"/>
</dbReference>
<gene>
    <name evidence="5" type="ORF">AC631_03628</name>
</gene>
<feature type="region of interest" description="Disordered" evidence="3">
    <location>
        <begin position="756"/>
        <end position="781"/>
    </location>
</feature>
<comment type="similarity">
    <text evidence="1">Belongs to the arrestin family. PalF/RIM8 subfamily.</text>
</comment>
<organism evidence="5 6">
    <name type="scientific">Debaryomyces fabryi</name>
    <dbReference type="NCBI Taxonomy" id="58627"/>
    <lineage>
        <taxon>Eukaryota</taxon>
        <taxon>Fungi</taxon>
        <taxon>Dikarya</taxon>
        <taxon>Ascomycota</taxon>
        <taxon>Saccharomycotina</taxon>
        <taxon>Pichiomycetes</taxon>
        <taxon>Debaryomycetaceae</taxon>
        <taxon>Debaryomyces</taxon>
    </lineage>
</organism>
<feature type="compositionally biased region" description="Polar residues" evidence="3">
    <location>
        <begin position="276"/>
        <end position="298"/>
    </location>
</feature>
<dbReference type="GO" id="GO:0031625">
    <property type="term" value="F:ubiquitin protein ligase binding"/>
    <property type="evidence" value="ECO:0007669"/>
    <property type="project" value="TreeGrafter"/>
</dbReference>
<protein>
    <recommendedName>
        <fullName evidence="2">pH-response regulator protein palF/RIM8</fullName>
    </recommendedName>
</protein>
<dbReference type="Pfam" id="PF00339">
    <property type="entry name" value="Arrestin_N"/>
    <property type="match status" value="1"/>
</dbReference>
<dbReference type="InterPro" id="IPR011021">
    <property type="entry name" value="Arrestin-like_N"/>
</dbReference>